<dbReference type="Gene3D" id="1.10.260.40">
    <property type="entry name" value="lambda repressor-like DNA-binding domains"/>
    <property type="match status" value="1"/>
</dbReference>
<dbReference type="InterPro" id="IPR001387">
    <property type="entry name" value="Cro/C1-type_HTH"/>
</dbReference>
<dbReference type="Proteomes" id="UP000616114">
    <property type="component" value="Unassembled WGS sequence"/>
</dbReference>
<sequence>MDEQIPQPAHRPGHDAAPPLLRERLGLALRLERTAQGRTLAEIARRAGISTQYLSEIERGVKDPSSEVLDAAAGALGLGLPDLLMLVLDALHRGDRRTLVSLYTAAASPAPARPGSGHNQVSLSLVA</sequence>
<feature type="region of interest" description="Disordered" evidence="1">
    <location>
        <begin position="108"/>
        <end position="127"/>
    </location>
</feature>
<dbReference type="SMART" id="SM00530">
    <property type="entry name" value="HTH_XRE"/>
    <property type="match status" value="1"/>
</dbReference>
<dbReference type="Pfam" id="PF01381">
    <property type="entry name" value="HTH_3"/>
    <property type="match status" value="1"/>
</dbReference>
<evidence type="ECO:0000259" key="2">
    <source>
        <dbReference type="PROSITE" id="PS50943"/>
    </source>
</evidence>
<dbReference type="RefSeq" id="WP_188551557.1">
    <property type="nucleotide sequence ID" value="NZ_BMFY01000014.1"/>
</dbReference>
<evidence type="ECO:0000313" key="3">
    <source>
        <dbReference type="EMBL" id="GGA23720.1"/>
    </source>
</evidence>
<dbReference type="SUPFAM" id="SSF47413">
    <property type="entry name" value="lambda repressor-like DNA-binding domains"/>
    <property type="match status" value="1"/>
</dbReference>
<evidence type="ECO:0000313" key="4">
    <source>
        <dbReference type="Proteomes" id="UP000616114"/>
    </source>
</evidence>
<organism evidence="3 4">
    <name type="scientific">Sediminivirga luteola</name>
    <dbReference type="NCBI Taxonomy" id="1774748"/>
    <lineage>
        <taxon>Bacteria</taxon>
        <taxon>Bacillati</taxon>
        <taxon>Actinomycetota</taxon>
        <taxon>Actinomycetes</taxon>
        <taxon>Micrococcales</taxon>
        <taxon>Brevibacteriaceae</taxon>
        <taxon>Sediminivirga</taxon>
    </lineage>
</organism>
<reference evidence="3" key="1">
    <citation type="journal article" date="2014" name="Int. J. Syst. Evol. Microbiol.">
        <title>Complete genome sequence of Corynebacterium casei LMG S-19264T (=DSM 44701T), isolated from a smear-ripened cheese.</title>
        <authorList>
            <consortium name="US DOE Joint Genome Institute (JGI-PGF)"/>
            <person name="Walter F."/>
            <person name="Albersmeier A."/>
            <person name="Kalinowski J."/>
            <person name="Ruckert C."/>
        </authorList>
    </citation>
    <scope>NUCLEOTIDE SEQUENCE</scope>
    <source>
        <strain evidence="3">CGMCC 1.12785</strain>
    </source>
</reference>
<gene>
    <name evidence="3" type="ORF">GCM10011333_28430</name>
</gene>
<name>A0A8J2U096_9MICO</name>
<keyword evidence="4" id="KW-1185">Reference proteome</keyword>
<comment type="caution">
    <text evidence="3">The sequence shown here is derived from an EMBL/GenBank/DDBJ whole genome shotgun (WGS) entry which is preliminary data.</text>
</comment>
<feature type="domain" description="HTH cro/C1-type" evidence="2">
    <location>
        <begin position="29"/>
        <end position="84"/>
    </location>
</feature>
<dbReference type="GO" id="GO:0003677">
    <property type="term" value="F:DNA binding"/>
    <property type="evidence" value="ECO:0007669"/>
    <property type="project" value="InterPro"/>
</dbReference>
<accession>A0A8J2U096</accession>
<reference evidence="3" key="2">
    <citation type="submission" date="2020-09" db="EMBL/GenBank/DDBJ databases">
        <authorList>
            <person name="Sun Q."/>
            <person name="Zhou Y."/>
        </authorList>
    </citation>
    <scope>NUCLEOTIDE SEQUENCE</scope>
    <source>
        <strain evidence="3">CGMCC 1.12785</strain>
    </source>
</reference>
<dbReference type="PROSITE" id="PS50943">
    <property type="entry name" value="HTH_CROC1"/>
    <property type="match status" value="1"/>
</dbReference>
<feature type="compositionally biased region" description="Polar residues" evidence="1">
    <location>
        <begin position="118"/>
        <end position="127"/>
    </location>
</feature>
<evidence type="ECO:0000256" key="1">
    <source>
        <dbReference type="SAM" id="MobiDB-lite"/>
    </source>
</evidence>
<protein>
    <submittedName>
        <fullName evidence="3">Transcriptional regulator</fullName>
    </submittedName>
</protein>
<feature type="compositionally biased region" description="Low complexity" evidence="1">
    <location>
        <begin position="108"/>
        <end position="117"/>
    </location>
</feature>
<dbReference type="EMBL" id="BMFY01000014">
    <property type="protein sequence ID" value="GGA23720.1"/>
    <property type="molecule type" value="Genomic_DNA"/>
</dbReference>
<dbReference type="CDD" id="cd00093">
    <property type="entry name" value="HTH_XRE"/>
    <property type="match status" value="1"/>
</dbReference>
<dbReference type="AlphaFoldDB" id="A0A8J2U096"/>
<proteinExistence type="predicted"/>
<dbReference type="InterPro" id="IPR010982">
    <property type="entry name" value="Lambda_DNA-bd_dom_sf"/>
</dbReference>